<evidence type="ECO:0000313" key="5">
    <source>
        <dbReference type="Proteomes" id="UP001642409"/>
    </source>
</evidence>
<accession>A0AA86PPL9</accession>
<dbReference type="InterPro" id="IPR035899">
    <property type="entry name" value="DBL_dom_sf"/>
</dbReference>
<dbReference type="InterPro" id="IPR000219">
    <property type="entry name" value="DH_dom"/>
</dbReference>
<dbReference type="Proteomes" id="UP001642409">
    <property type="component" value="Unassembled WGS sequence"/>
</dbReference>
<comment type="caution">
    <text evidence="3">The sequence shown here is derived from an EMBL/GenBank/DDBJ whole genome shotgun (WGS) entry which is preliminary data.</text>
</comment>
<sequence>MPVQLFCFCVLLFYKFDCENLIFYGENKPEILIEIENQIVYPLTGYRKYNTEFKAQPELLVDKTLVGIDITYCPIEYAQNYIKSMESTQELQKNIERKLDIASKHHNPKNLQFIKALGSIKKPISIPTYVFDGVYFELICKQHQLKIQLSSFLDFLLNDPLQTLYQEISLIRQKANDIRRSSCFSNIAPTVEEQEVICQDNQETKIPCFINSADFNALNITCALILYLDIKQSLQIGLNYQDTTFDEDETYIQISEYINALVVQQLLNTVKSTLIISPEMQNCFNFCKHFNFSTNNQNLVERINEFNQQDFLNQQTDQFILTQQQFYYYQENLYKQRHNQHYEQASESLLQSFCLQYQHQYIIRNNEKIQFNSMSMKPPARFKVIFREYEESVIDQVSVKAIKKTGTMFRTLNNDSMESIVSEDIDRFDQGLILSNLCDMEQQQTQLAERPLASRQGVLALTFVNQPDMVGDEQSMLFKLINAEVMYSTILKQLTDAYHSIFIADNLAIVTQQQRTAIYTIIEVSDTIKRYQQQFSDVLIQASRGENQEQAMLSLAKYIIQGSFTQYTQYLHASQIVFQMLQETMSKNLQDAVDKFHKSQPSLKIEKLLQQPLIHFMNYKTIYEILFKQIKPTRQKSYEYIETEFSKIEEINNQALHQVQLNNFSQLLEQLQNGLNIKASFELIRVDSLLYLKSQSLNKVVIKGGNIQQIQFAGQFQQCSMSVCNNQIILFNKSKIIDQLVFDQCQFIEQTPYDFVKFDEVLFQIIFENQIYTFIIAKESPIIDELFMTLSNKNE</sequence>
<evidence type="ECO:0000313" key="3">
    <source>
        <dbReference type="EMBL" id="CAI9938777.1"/>
    </source>
</evidence>
<dbReference type="PROSITE" id="PS50010">
    <property type="entry name" value="DH_2"/>
    <property type="match status" value="1"/>
</dbReference>
<feature type="domain" description="DH" evidence="2">
    <location>
        <begin position="472"/>
        <end position="658"/>
    </location>
</feature>
<dbReference type="EMBL" id="CATOUU010000656">
    <property type="protein sequence ID" value="CAI9938777.1"/>
    <property type="molecule type" value="Genomic_DNA"/>
</dbReference>
<keyword evidence="1" id="KW-0732">Signal</keyword>
<evidence type="ECO:0000259" key="2">
    <source>
        <dbReference type="PROSITE" id="PS50010"/>
    </source>
</evidence>
<keyword evidence="5" id="KW-1185">Reference proteome</keyword>
<evidence type="ECO:0000313" key="4">
    <source>
        <dbReference type="EMBL" id="CAL6014473.1"/>
    </source>
</evidence>
<protein>
    <submittedName>
        <fullName evidence="3">Dbl homology (DH) domain superfamily</fullName>
    </submittedName>
    <submittedName>
        <fullName evidence="4">Dbl_homology (DH) domain superfamily</fullName>
    </submittedName>
</protein>
<dbReference type="GO" id="GO:0005085">
    <property type="term" value="F:guanyl-nucleotide exchange factor activity"/>
    <property type="evidence" value="ECO:0007669"/>
    <property type="project" value="InterPro"/>
</dbReference>
<feature type="signal peptide" evidence="1">
    <location>
        <begin position="1"/>
        <end position="18"/>
    </location>
</feature>
<proteinExistence type="predicted"/>
<dbReference type="EMBL" id="CAXDID020000070">
    <property type="protein sequence ID" value="CAL6014473.1"/>
    <property type="molecule type" value="Genomic_DNA"/>
</dbReference>
<reference evidence="4 5" key="2">
    <citation type="submission" date="2024-07" db="EMBL/GenBank/DDBJ databases">
        <authorList>
            <person name="Akdeniz Z."/>
        </authorList>
    </citation>
    <scope>NUCLEOTIDE SEQUENCE [LARGE SCALE GENOMIC DNA]</scope>
</reference>
<gene>
    <name evidence="4" type="ORF">HINF_LOCUS24292</name>
    <name evidence="3" type="ORF">HINF_LOCUS26422</name>
</gene>
<name>A0AA86PPL9_9EUKA</name>
<reference evidence="3" key="1">
    <citation type="submission" date="2023-06" db="EMBL/GenBank/DDBJ databases">
        <authorList>
            <person name="Kurt Z."/>
        </authorList>
    </citation>
    <scope>NUCLEOTIDE SEQUENCE</scope>
</reference>
<feature type="chain" id="PRO_5041730998" evidence="1">
    <location>
        <begin position="19"/>
        <end position="795"/>
    </location>
</feature>
<dbReference type="AlphaFoldDB" id="A0AA86PPL9"/>
<evidence type="ECO:0000256" key="1">
    <source>
        <dbReference type="SAM" id="SignalP"/>
    </source>
</evidence>
<organism evidence="3">
    <name type="scientific">Hexamita inflata</name>
    <dbReference type="NCBI Taxonomy" id="28002"/>
    <lineage>
        <taxon>Eukaryota</taxon>
        <taxon>Metamonada</taxon>
        <taxon>Diplomonadida</taxon>
        <taxon>Hexamitidae</taxon>
        <taxon>Hexamitinae</taxon>
        <taxon>Hexamita</taxon>
    </lineage>
</organism>
<dbReference type="SUPFAM" id="SSF48065">
    <property type="entry name" value="DBL homology domain (DH-domain)"/>
    <property type="match status" value="1"/>
</dbReference>